<dbReference type="STRING" id="3635.A0A1U8HWS5"/>
<evidence type="ECO:0000256" key="4">
    <source>
        <dbReference type="ARBA" id="ARBA00022617"/>
    </source>
</evidence>
<dbReference type="PROSITE" id="PS00086">
    <property type="entry name" value="CYTOCHROME_P450"/>
    <property type="match status" value="1"/>
</dbReference>
<evidence type="ECO:0000256" key="5">
    <source>
        <dbReference type="ARBA" id="ARBA00022723"/>
    </source>
</evidence>
<dbReference type="InterPro" id="IPR036396">
    <property type="entry name" value="Cyt_P450_sf"/>
</dbReference>
<feature type="transmembrane region" description="Helical" evidence="12">
    <location>
        <begin position="6"/>
        <end position="37"/>
    </location>
</feature>
<evidence type="ECO:0000256" key="2">
    <source>
        <dbReference type="ARBA" id="ARBA00004370"/>
    </source>
</evidence>
<evidence type="ECO:0000256" key="7">
    <source>
        <dbReference type="ARBA" id="ARBA00023004"/>
    </source>
</evidence>
<dbReference type="GO" id="GO:0016020">
    <property type="term" value="C:membrane"/>
    <property type="evidence" value="ECO:0007669"/>
    <property type="project" value="UniProtKB-SubCell"/>
</dbReference>
<evidence type="ECO:0000256" key="10">
    <source>
        <dbReference type="PIRSR" id="PIRSR602401-1"/>
    </source>
</evidence>
<dbReference type="CDD" id="cd11072">
    <property type="entry name" value="CYP71-like"/>
    <property type="match status" value="1"/>
</dbReference>
<keyword evidence="6 11" id="KW-0560">Oxidoreductase</keyword>
<evidence type="ECO:0000256" key="11">
    <source>
        <dbReference type="RuleBase" id="RU000461"/>
    </source>
</evidence>
<dbReference type="GeneID" id="107890507"/>
<dbReference type="PANTHER" id="PTHR47943:SF2">
    <property type="entry name" value="CYTOCHROME P450"/>
    <property type="match status" value="1"/>
</dbReference>
<gene>
    <name evidence="14" type="primary">LOC107890507</name>
</gene>
<sequence length="544" mass="62179">MTFNLISYFLDLCCCLFYSSVFNLYAMIYITLSVFNLNHSKFRATMDMASTLLAVAVTLAFFFQALTWTRRGKNKRLPPGPKGLPIIGNLLMIGNNPHHDFQRLAQKYGPIMQLHLGLMPVIVVSSAEAAELFLKTHDLVFASRPPHEGSKLICYNQQNLVFSPYGSYWRNMRKMCTLELLSNHKINSFRSMRMEELHGCVQYIREAATAGCVVDLSSTISSFSTDISCRMIIGKKYDHDDFSEKGFKATLREGMQIGATINLADYIPQIRALDLQGLTKRMKIIAKDFDDFFEKIIDEHVRSKDENRVKDFVDVMLGFMGSEETDEYRVERDTIKAIILDMLTASMDTSAAAIDWTLAELIRHPQVMKKVQKELKNVIGMTRMVEESDLEKLKYLDMVVKESFRLHPVAPLLVPHASREDFTVNGFDIPKGTRIFVNAWAISRDERVWTDAERFYPERFIGSDIDLRGRNFELIPFGAGRRGCPGMQLGLTVVRLVVAQMVHCFDWELPNGMLGSELDMREEFGLVCPRANHLLAIPTWRLKD</sequence>
<feature type="binding site" description="axial binding residue" evidence="10">
    <location>
        <position position="484"/>
    </location>
    <ligand>
        <name>heme</name>
        <dbReference type="ChEBI" id="CHEBI:30413"/>
    </ligand>
    <ligandPart>
        <name>Fe</name>
        <dbReference type="ChEBI" id="CHEBI:18248"/>
    </ligandPart>
</feature>
<reference evidence="14" key="2">
    <citation type="submission" date="2025-08" db="UniProtKB">
        <authorList>
            <consortium name="RefSeq"/>
        </authorList>
    </citation>
    <scope>IDENTIFICATION</scope>
</reference>
<dbReference type="PRINTS" id="PR00463">
    <property type="entry name" value="EP450I"/>
</dbReference>
<proteinExistence type="inferred from homology"/>
<name>A0A1U8HWS5_GOSHI</name>
<keyword evidence="12" id="KW-1133">Transmembrane helix</keyword>
<keyword evidence="12" id="KW-0812">Transmembrane</keyword>
<dbReference type="SUPFAM" id="SSF48264">
    <property type="entry name" value="Cytochrome P450"/>
    <property type="match status" value="1"/>
</dbReference>
<dbReference type="GO" id="GO:0016705">
    <property type="term" value="F:oxidoreductase activity, acting on paired donors, with incorporation or reduction of molecular oxygen"/>
    <property type="evidence" value="ECO:0007669"/>
    <property type="project" value="InterPro"/>
</dbReference>
<evidence type="ECO:0000313" key="13">
    <source>
        <dbReference type="Proteomes" id="UP000818029"/>
    </source>
</evidence>
<dbReference type="PRINTS" id="PR00385">
    <property type="entry name" value="P450"/>
</dbReference>
<feature type="transmembrane region" description="Helical" evidence="12">
    <location>
        <begin position="49"/>
        <end position="68"/>
    </location>
</feature>
<comment type="similarity">
    <text evidence="3 11">Belongs to the cytochrome P450 family.</text>
</comment>
<keyword evidence="9 12" id="KW-0472">Membrane</keyword>
<keyword evidence="4 10" id="KW-0349">Heme</keyword>
<dbReference type="RefSeq" id="XP_016670460.2">
    <property type="nucleotide sequence ID" value="XM_016814971.2"/>
</dbReference>
<evidence type="ECO:0000256" key="1">
    <source>
        <dbReference type="ARBA" id="ARBA00001971"/>
    </source>
</evidence>
<keyword evidence="5 10" id="KW-0479">Metal-binding</keyword>
<protein>
    <submittedName>
        <fullName evidence="14">Cytochrome P450 71AU50</fullName>
    </submittedName>
</protein>
<keyword evidence="7 10" id="KW-0408">Iron</keyword>
<reference evidence="13" key="1">
    <citation type="journal article" date="2020" name="Nat. Genet.">
        <title>Genomic diversifications of five Gossypium allopolyploid species and their impact on cotton improvement.</title>
        <authorList>
            <person name="Chen Z.J."/>
            <person name="Sreedasyam A."/>
            <person name="Ando A."/>
            <person name="Song Q."/>
            <person name="De Santiago L.M."/>
            <person name="Hulse-Kemp A.M."/>
            <person name="Ding M."/>
            <person name="Ye W."/>
            <person name="Kirkbride R.C."/>
            <person name="Jenkins J."/>
            <person name="Plott C."/>
            <person name="Lovell J."/>
            <person name="Lin Y.M."/>
            <person name="Vaughn R."/>
            <person name="Liu B."/>
            <person name="Simpson S."/>
            <person name="Scheffler B.E."/>
            <person name="Wen L."/>
            <person name="Saski C.A."/>
            <person name="Grover C.E."/>
            <person name="Hu G."/>
            <person name="Conover J.L."/>
            <person name="Carlson J.W."/>
            <person name="Shu S."/>
            <person name="Boston L.B."/>
            <person name="Williams M."/>
            <person name="Peterson D.G."/>
            <person name="McGee K."/>
            <person name="Jones D.C."/>
            <person name="Wendel J.F."/>
            <person name="Stelly D.M."/>
            <person name="Grimwood J."/>
            <person name="Schmutz J."/>
        </authorList>
    </citation>
    <scope>NUCLEOTIDE SEQUENCE [LARGE SCALE GENOMIC DNA]</scope>
    <source>
        <strain evidence="13">cv. TM-1</strain>
    </source>
</reference>
<comment type="cofactor">
    <cofactor evidence="1 10">
        <name>heme</name>
        <dbReference type="ChEBI" id="CHEBI:30413"/>
    </cofactor>
</comment>
<keyword evidence="13" id="KW-1185">Reference proteome</keyword>
<dbReference type="InterPro" id="IPR017972">
    <property type="entry name" value="Cyt_P450_CS"/>
</dbReference>
<evidence type="ECO:0000256" key="8">
    <source>
        <dbReference type="ARBA" id="ARBA00023033"/>
    </source>
</evidence>
<evidence type="ECO:0000256" key="9">
    <source>
        <dbReference type="ARBA" id="ARBA00023136"/>
    </source>
</evidence>
<dbReference type="PaxDb" id="3635-A0A1U8HWS5"/>
<dbReference type="InterPro" id="IPR001128">
    <property type="entry name" value="Cyt_P450"/>
</dbReference>
<dbReference type="GO" id="GO:0005506">
    <property type="term" value="F:iron ion binding"/>
    <property type="evidence" value="ECO:0007669"/>
    <property type="project" value="InterPro"/>
</dbReference>
<evidence type="ECO:0000256" key="6">
    <source>
        <dbReference type="ARBA" id="ARBA00023002"/>
    </source>
</evidence>
<dbReference type="PANTHER" id="PTHR47943">
    <property type="entry name" value="CYTOCHROME P450 93A3-LIKE"/>
    <property type="match status" value="1"/>
</dbReference>
<comment type="subcellular location">
    <subcellularLocation>
        <location evidence="2">Membrane</location>
    </subcellularLocation>
</comment>
<dbReference type="Proteomes" id="UP000818029">
    <property type="component" value="Chromosome D09"/>
</dbReference>
<dbReference type="Gene3D" id="1.10.630.10">
    <property type="entry name" value="Cytochrome P450"/>
    <property type="match status" value="1"/>
</dbReference>
<evidence type="ECO:0000313" key="14">
    <source>
        <dbReference type="RefSeq" id="XP_016670460.2"/>
    </source>
</evidence>
<dbReference type="InterPro" id="IPR002401">
    <property type="entry name" value="Cyt_P450_E_grp-I"/>
</dbReference>
<keyword evidence="8 11" id="KW-0503">Monooxygenase</keyword>
<evidence type="ECO:0000256" key="3">
    <source>
        <dbReference type="ARBA" id="ARBA00010617"/>
    </source>
</evidence>
<dbReference type="AlphaFoldDB" id="A0A1U8HWS5"/>
<dbReference type="Pfam" id="PF00067">
    <property type="entry name" value="p450"/>
    <property type="match status" value="1"/>
</dbReference>
<dbReference type="GO" id="GO:0020037">
    <property type="term" value="F:heme binding"/>
    <property type="evidence" value="ECO:0007669"/>
    <property type="project" value="InterPro"/>
</dbReference>
<accession>A0A1U8HWS5</accession>
<evidence type="ECO:0000256" key="12">
    <source>
        <dbReference type="SAM" id="Phobius"/>
    </source>
</evidence>
<dbReference type="GO" id="GO:0004497">
    <property type="term" value="F:monooxygenase activity"/>
    <property type="evidence" value="ECO:0007669"/>
    <property type="project" value="UniProtKB-KW"/>
</dbReference>
<organism evidence="13 14">
    <name type="scientific">Gossypium hirsutum</name>
    <name type="common">Upland cotton</name>
    <name type="synonym">Gossypium mexicanum</name>
    <dbReference type="NCBI Taxonomy" id="3635"/>
    <lineage>
        <taxon>Eukaryota</taxon>
        <taxon>Viridiplantae</taxon>
        <taxon>Streptophyta</taxon>
        <taxon>Embryophyta</taxon>
        <taxon>Tracheophyta</taxon>
        <taxon>Spermatophyta</taxon>
        <taxon>Magnoliopsida</taxon>
        <taxon>eudicotyledons</taxon>
        <taxon>Gunneridae</taxon>
        <taxon>Pentapetalae</taxon>
        <taxon>rosids</taxon>
        <taxon>malvids</taxon>
        <taxon>Malvales</taxon>
        <taxon>Malvaceae</taxon>
        <taxon>Malvoideae</taxon>
        <taxon>Gossypium</taxon>
    </lineage>
</organism>
<dbReference type="KEGG" id="ghi:107890507"/>